<evidence type="ECO:0000256" key="1">
    <source>
        <dbReference type="SAM" id="MobiDB-lite"/>
    </source>
</evidence>
<protein>
    <submittedName>
        <fullName evidence="2">LANO_0A02960g1_1</fullName>
    </submittedName>
</protein>
<gene>
    <name evidence="2" type="ORF">LANO_0A02960G</name>
</gene>
<dbReference type="Proteomes" id="UP000189911">
    <property type="component" value="Chromosome A"/>
</dbReference>
<organism evidence="2 3">
    <name type="scientific">Lachancea nothofagi CBS 11611</name>
    <dbReference type="NCBI Taxonomy" id="1266666"/>
    <lineage>
        <taxon>Eukaryota</taxon>
        <taxon>Fungi</taxon>
        <taxon>Dikarya</taxon>
        <taxon>Ascomycota</taxon>
        <taxon>Saccharomycotina</taxon>
        <taxon>Saccharomycetes</taxon>
        <taxon>Saccharomycetales</taxon>
        <taxon>Saccharomycetaceae</taxon>
        <taxon>Lachancea</taxon>
    </lineage>
</organism>
<evidence type="ECO:0000313" key="3">
    <source>
        <dbReference type="Proteomes" id="UP000189911"/>
    </source>
</evidence>
<dbReference type="EMBL" id="LT598449">
    <property type="protein sequence ID" value="SCU78415.1"/>
    <property type="molecule type" value="Genomic_DNA"/>
</dbReference>
<name>A0A1G4IP43_9SACH</name>
<keyword evidence="3" id="KW-1185">Reference proteome</keyword>
<evidence type="ECO:0000313" key="2">
    <source>
        <dbReference type="EMBL" id="SCU78415.1"/>
    </source>
</evidence>
<sequence>MLSHCYGITSCATSCTTSCTTSSTSSSTSPTPSSTSPTPSSTSSTSSPSSTSSTLLPTSLSLSFNALSRFFLIFFPFFPPTVPEQLHHHYKHIVTNPIEPGTIYANLRFFPYLLLSRASRRTQTTLATLLQCCSTNSHTPSTLIHSPSLLREFPCSHKPSSPLRVLFWHFAIGHSRSLGTCSSSSSSSSTGAPLAKLKSRASTLDADNGALSGPKRVKRVLSSVFALFSTPEPRSLFFFSQTFLFLAQRPDCRP</sequence>
<reference evidence="3" key="1">
    <citation type="submission" date="2016-03" db="EMBL/GenBank/DDBJ databases">
        <authorList>
            <person name="Devillers Hugo."/>
        </authorList>
    </citation>
    <scope>NUCLEOTIDE SEQUENCE [LARGE SCALE GENOMIC DNA]</scope>
</reference>
<feature type="region of interest" description="Disordered" evidence="1">
    <location>
        <begin position="18"/>
        <end position="52"/>
    </location>
</feature>
<proteinExistence type="predicted"/>
<accession>A0A1G4IP43</accession>
<dbReference type="AlphaFoldDB" id="A0A1G4IP43"/>